<dbReference type="PRINTS" id="PR01333">
    <property type="entry name" value="2POREKCHANEL"/>
</dbReference>
<evidence type="ECO:0000256" key="3">
    <source>
        <dbReference type="ARBA" id="ARBA00022692"/>
    </source>
</evidence>
<gene>
    <name evidence="11" type="ORF">CONCODRAFT_165757</name>
</gene>
<dbReference type="GO" id="GO:0005886">
    <property type="term" value="C:plasma membrane"/>
    <property type="evidence" value="ECO:0007669"/>
    <property type="project" value="TreeGrafter"/>
</dbReference>
<dbReference type="PANTHER" id="PTHR11003">
    <property type="entry name" value="POTASSIUM CHANNEL, SUBFAMILY K"/>
    <property type="match status" value="1"/>
</dbReference>
<feature type="domain" description="Potassium channel" evidence="10">
    <location>
        <begin position="179"/>
        <end position="250"/>
    </location>
</feature>
<evidence type="ECO:0000256" key="8">
    <source>
        <dbReference type="RuleBase" id="RU003857"/>
    </source>
</evidence>
<feature type="transmembrane region" description="Helical" evidence="9">
    <location>
        <begin position="129"/>
        <end position="150"/>
    </location>
</feature>
<keyword evidence="4 9" id="KW-1133">Transmembrane helix</keyword>
<evidence type="ECO:0000256" key="2">
    <source>
        <dbReference type="ARBA" id="ARBA00022448"/>
    </source>
</evidence>
<feature type="transmembrane region" description="Helical" evidence="9">
    <location>
        <begin position="348"/>
        <end position="365"/>
    </location>
</feature>
<keyword evidence="12" id="KW-1185">Reference proteome</keyword>
<dbReference type="EMBL" id="KQ964536">
    <property type="protein sequence ID" value="KXN69396.1"/>
    <property type="molecule type" value="Genomic_DNA"/>
</dbReference>
<feature type="transmembrane region" description="Helical" evidence="9">
    <location>
        <begin position="20"/>
        <end position="42"/>
    </location>
</feature>
<dbReference type="InterPro" id="IPR013099">
    <property type="entry name" value="K_chnl_dom"/>
</dbReference>
<evidence type="ECO:0000256" key="9">
    <source>
        <dbReference type="SAM" id="Phobius"/>
    </source>
</evidence>
<feature type="transmembrane region" description="Helical" evidence="9">
    <location>
        <begin position="92"/>
        <end position="117"/>
    </location>
</feature>
<dbReference type="Gene3D" id="1.10.287.70">
    <property type="match status" value="2"/>
</dbReference>
<dbReference type="SUPFAM" id="SSF81324">
    <property type="entry name" value="Voltage-gated potassium channels"/>
    <property type="match status" value="2"/>
</dbReference>
<feature type="domain" description="Potassium channel" evidence="10">
    <location>
        <begin position="329"/>
        <end position="400"/>
    </location>
</feature>
<evidence type="ECO:0000259" key="10">
    <source>
        <dbReference type="Pfam" id="PF07885"/>
    </source>
</evidence>
<keyword evidence="3 8" id="KW-0812">Transmembrane</keyword>
<proteinExistence type="inferred from homology"/>
<feature type="transmembrane region" description="Helical" evidence="9">
    <location>
        <begin position="372"/>
        <end position="393"/>
    </location>
</feature>
<evidence type="ECO:0000256" key="6">
    <source>
        <dbReference type="ARBA" id="ARBA00023136"/>
    </source>
</evidence>
<reference evidence="11 12" key="1">
    <citation type="journal article" date="2015" name="Genome Biol. Evol.">
        <title>Phylogenomic analyses indicate that early fungi evolved digesting cell walls of algal ancestors of land plants.</title>
        <authorList>
            <person name="Chang Y."/>
            <person name="Wang S."/>
            <person name="Sekimoto S."/>
            <person name="Aerts A.L."/>
            <person name="Choi C."/>
            <person name="Clum A."/>
            <person name="LaButti K.M."/>
            <person name="Lindquist E.A."/>
            <person name="Yee Ngan C."/>
            <person name="Ohm R.A."/>
            <person name="Salamov A.A."/>
            <person name="Grigoriev I.V."/>
            <person name="Spatafora J.W."/>
            <person name="Berbee M.L."/>
        </authorList>
    </citation>
    <scope>NUCLEOTIDE SEQUENCE [LARGE SCALE GENOMIC DNA]</scope>
    <source>
        <strain evidence="11 12">NRRL 28638</strain>
    </source>
</reference>
<dbReference type="AlphaFoldDB" id="A0A137P2Z0"/>
<keyword evidence="5 8" id="KW-0406">Ion transport</keyword>
<feature type="transmembrane region" description="Helical" evidence="9">
    <location>
        <begin position="62"/>
        <end position="85"/>
    </location>
</feature>
<evidence type="ECO:0000313" key="12">
    <source>
        <dbReference type="Proteomes" id="UP000070444"/>
    </source>
</evidence>
<evidence type="ECO:0000256" key="7">
    <source>
        <dbReference type="ARBA" id="ARBA00023303"/>
    </source>
</evidence>
<dbReference type="GO" id="GO:0015271">
    <property type="term" value="F:outward rectifier potassium channel activity"/>
    <property type="evidence" value="ECO:0007669"/>
    <property type="project" value="TreeGrafter"/>
</dbReference>
<feature type="transmembrane region" description="Helical" evidence="9">
    <location>
        <begin position="322"/>
        <end position="342"/>
    </location>
</feature>
<evidence type="ECO:0000256" key="4">
    <source>
        <dbReference type="ARBA" id="ARBA00022989"/>
    </source>
</evidence>
<evidence type="ECO:0000256" key="5">
    <source>
        <dbReference type="ARBA" id="ARBA00023065"/>
    </source>
</evidence>
<comment type="subcellular location">
    <subcellularLocation>
        <location evidence="1">Membrane</location>
        <topology evidence="1">Multi-pass membrane protein</topology>
    </subcellularLocation>
</comment>
<keyword evidence="2 8" id="KW-0813">Transport</keyword>
<feature type="transmembrane region" description="Helical" evidence="9">
    <location>
        <begin position="171"/>
        <end position="193"/>
    </location>
</feature>
<protein>
    <submittedName>
        <fullName evidence="11">Voltage-gated potassium channel</fullName>
    </submittedName>
</protein>
<dbReference type="OrthoDB" id="297496at2759"/>
<keyword evidence="7 8" id="KW-0407">Ion channel</keyword>
<comment type="similarity">
    <text evidence="8">Belongs to the two pore domain potassium channel (TC 1.A.1.8) family.</text>
</comment>
<evidence type="ECO:0000313" key="11">
    <source>
        <dbReference type="EMBL" id="KXN69396.1"/>
    </source>
</evidence>
<evidence type="ECO:0000256" key="1">
    <source>
        <dbReference type="ARBA" id="ARBA00004141"/>
    </source>
</evidence>
<sequence length="487" mass="55052">MSDKSKSKLDYRSLRKLPMIAANLSPISLFISTVPISGSWVTSAQYEDVLGESPINFKNYPIVYIILSFSIIALLLAEICIAAILNERKIILCTWLWIVFNFLHVLLVASSLIYFSLKVTIPSGQVLSVEYYSTYITCILSSLICLILVTDFFKNNCLRGKNSGLSKNQKLLTSMIIITTHWAIFGAGIMRIFEGWTFTRGIYFALITMTTIGFGDYCPKHAGARGFNIFFSSIGIILFGALLATIHSVILESFEVSYLKQVEKMGSIGLDKFNTLPIQNRIFSSKAFDKAKNSGSEENPAADKDKENLFRRSQITQNIERVSYAALLLALFWLLGAAFFSWSEGWDYFTAVYFCYISFTTIGYGDVTVESAIGVIVFCIYLFFGMATMTYFISVITELFTCLINSNHDKFEKKFKKKSNKAMDDDEMSDLKNLLESSQGIELSRYFETCLENKEGNSLINLVLMTEYCHEKILNSIKQNENEIDPN</sequence>
<name>A0A137P2Z0_CONC2</name>
<dbReference type="InterPro" id="IPR003280">
    <property type="entry name" value="2pore_dom_K_chnl"/>
</dbReference>
<dbReference type="GO" id="GO:0022841">
    <property type="term" value="F:potassium ion leak channel activity"/>
    <property type="evidence" value="ECO:0007669"/>
    <property type="project" value="TreeGrafter"/>
</dbReference>
<dbReference type="Proteomes" id="UP000070444">
    <property type="component" value="Unassembled WGS sequence"/>
</dbReference>
<accession>A0A137P2Z0</accession>
<keyword evidence="6 9" id="KW-0472">Membrane</keyword>
<feature type="transmembrane region" description="Helical" evidence="9">
    <location>
        <begin position="229"/>
        <end position="251"/>
    </location>
</feature>
<dbReference type="PANTHER" id="PTHR11003:SF291">
    <property type="entry name" value="IP11374P"/>
    <property type="match status" value="1"/>
</dbReference>
<dbReference type="GO" id="GO:0030322">
    <property type="term" value="P:stabilization of membrane potential"/>
    <property type="evidence" value="ECO:0007669"/>
    <property type="project" value="TreeGrafter"/>
</dbReference>
<organism evidence="11 12">
    <name type="scientific">Conidiobolus coronatus (strain ATCC 28846 / CBS 209.66 / NRRL 28638)</name>
    <name type="common">Delacroixia coronata</name>
    <dbReference type="NCBI Taxonomy" id="796925"/>
    <lineage>
        <taxon>Eukaryota</taxon>
        <taxon>Fungi</taxon>
        <taxon>Fungi incertae sedis</taxon>
        <taxon>Zoopagomycota</taxon>
        <taxon>Entomophthoromycotina</taxon>
        <taxon>Entomophthoromycetes</taxon>
        <taxon>Entomophthorales</taxon>
        <taxon>Ancylistaceae</taxon>
        <taxon>Conidiobolus</taxon>
    </lineage>
</organism>
<dbReference type="Pfam" id="PF07885">
    <property type="entry name" value="Ion_trans_2"/>
    <property type="match status" value="2"/>
</dbReference>